<evidence type="ECO:0000313" key="2">
    <source>
        <dbReference type="Proteomes" id="UP001337655"/>
    </source>
</evidence>
<keyword evidence="2" id="KW-1185">Reference proteome</keyword>
<dbReference type="Gene3D" id="2.60.40.1180">
    <property type="entry name" value="Golgi alpha-mannosidase II"/>
    <property type="match status" value="1"/>
</dbReference>
<evidence type="ECO:0000313" key="1">
    <source>
        <dbReference type="EMBL" id="KAK5165558.1"/>
    </source>
</evidence>
<gene>
    <name evidence="1" type="ORF">LTR77_009087</name>
</gene>
<dbReference type="InterPro" id="IPR013780">
    <property type="entry name" value="Glyco_hydro_b"/>
</dbReference>
<proteinExistence type="predicted"/>
<dbReference type="AlphaFoldDB" id="A0AAV9P1J3"/>
<dbReference type="GeneID" id="89930419"/>
<reference evidence="1 2" key="1">
    <citation type="submission" date="2023-08" db="EMBL/GenBank/DDBJ databases">
        <title>Black Yeasts Isolated from many extreme environments.</title>
        <authorList>
            <person name="Coleine C."/>
            <person name="Stajich J.E."/>
            <person name="Selbmann L."/>
        </authorList>
    </citation>
    <scope>NUCLEOTIDE SEQUENCE [LARGE SCALE GENOMIC DNA]</scope>
    <source>
        <strain evidence="1 2">CCFEE 5935</strain>
    </source>
</reference>
<organism evidence="1 2">
    <name type="scientific">Saxophila tyrrhenica</name>
    <dbReference type="NCBI Taxonomy" id="1690608"/>
    <lineage>
        <taxon>Eukaryota</taxon>
        <taxon>Fungi</taxon>
        <taxon>Dikarya</taxon>
        <taxon>Ascomycota</taxon>
        <taxon>Pezizomycotina</taxon>
        <taxon>Dothideomycetes</taxon>
        <taxon>Dothideomycetidae</taxon>
        <taxon>Mycosphaerellales</taxon>
        <taxon>Extremaceae</taxon>
        <taxon>Saxophila</taxon>
    </lineage>
</organism>
<comment type="caution">
    <text evidence="1">The sequence shown here is derived from an EMBL/GenBank/DDBJ whole genome shotgun (WGS) entry which is preliminary data.</text>
</comment>
<dbReference type="EMBL" id="JAVRRT010000016">
    <property type="protein sequence ID" value="KAK5165558.1"/>
    <property type="molecule type" value="Genomic_DNA"/>
</dbReference>
<name>A0AAV9P1J3_9PEZI</name>
<dbReference type="Proteomes" id="UP001337655">
    <property type="component" value="Unassembled WGS sequence"/>
</dbReference>
<dbReference type="RefSeq" id="XP_064655642.1">
    <property type="nucleotide sequence ID" value="XM_064806316.1"/>
</dbReference>
<protein>
    <recommendedName>
        <fullName evidence="3">Alpha-mannosidase</fullName>
    </recommendedName>
</protein>
<sequence>MDHHHVPTVLSDRAQPNFDICVRQRLAIDVDYNKTQDYNFYTTKRAFMVKHFSYFHRPGSVRYDVPQAQLPFGVNAVSSAQETGEKSTWSVLFMNNQTTSFEMSLQVSCRGGKLAKIVETTNENDWKNVSPLPEAKDGEVVLTVPNESLVTAQFTC</sequence>
<accession>A0AAV9P1J3</accession>
<evidence type="ECO:0008006" key="3">
    <source>
        <dbReference type="Google" id="ProtNLM"/>
    </source>
</evidence>